<evidence type="ECO:0000313" key="13">
    <source>
        <dbReference type="EMBL" id="PKQ28889.1"/>
    </source>
</evidence>
<dbReference type="GO" id="GO:0004831">
    <property type="term" value="F:tyrosine-tRNA ligase activity"/>
    <property type="evidence" value="ECO:0007669"/>
    <property type="project" value="UniProtKB-UniRule"/>
</dbReference>
<keyword evidence="8 10" id="KW-0030">Aminoacyl-tRNA synthetase</keyword>
<dbReference type="InterPro" id="IPR024108">
    <property type="entry name" value="Tyr-tRNA-ligase_bac_2"/>
</dbReference>
<dbReference type="PANTHER" id="PTHR11766">
    <property type="entry name" value="TYROSYL-TRNA SYNTHETASE"/>
    <property type="match status" value="1"/>
</dbReference>
<keyword evidence="4 10" id="KW-0547">Nucleotide-binding</keyword>
<evidence type="ECO:0000256" key="11">
    <source>
        <dbReference type="PROSITE-ProRule" id="PRU00182"/>
    </source>
</evidence>
<dbReference type="InterPro" id="IPR002307">
    <property type="entry name" value="Tyr-tRNA-ligase"/>
</dbReference>
<evidence type="ECO:0000256" key="2">
    <source>
        <dbReference type="ARBA" id="ARBA00022490"/>
    </source>
</evidence>
<comment type="catalytic activity">
    <reaction evidence="9 10">
        <text>tRNA(Tyr) + L-tyrosine + ATP = L-tyrosyl-tRNA(Tyr) + AMP + diphosphate + H(+)</text>
        <dbReference type="Rhea" id="RHEA:10220"/>
        <dbReference type="Rhea" id="RHEA-COMP:9706"/>
        <dbReference type="Rhea" id="RHEA-COMP:9707"/>
        <dbReference type="ChEBI" id="CHEBI:15378"/>
        <dbReference type="ChEBI" id="CHEBI:30616"/>
        <dbReference type="ChEBI" id="CHEBI:33019"/>
        <dbReference type="ChEBI" id="CHEBI:58315"/>
        <dbReference type="ChEBI" id="CHEBI:78442"/>
        <dbReference type="ChEBI" id="CHEBI:78536"/>
        <dbReference type="ChEBI" id="CHEBI:456215"/>
        <dbReference type="EC" id="6.1.1.1"/>
    </reaction>
</comment>
<dbReference type="Pfam" id="PF00579">
    <property type="entry name" value="tRNA-synt_1b"/>
    <property type="match status" value="1"/>
</dbReference>
<dbReference type="SUPFAM" id="SSF52374">
    <property type="entry name" value="Nucleotidylyl transferase"/>
    <property type="match status" value="1"/>
</dbReference>
<evidence type="ECO:0000256" key="7">
    <source>
        <dbReference type="ARBA" id="ARBA00022917"/>
    </source>
</evidence>
<dbReference type="FunFam" id="3.40.50.620:FF:000061">
    <property type="entry name" value="Tyrosine--tRNA ligase"/>
    <property type="match status" value="1"/>
</dbReference>
<accession>A0A2N3G851</accession>
<keyword evidence="5 10" id="KW-0067">ATP-binding</keyword>
<dbReference type="InterPro" id="IPR054608">
    <property type="entry name" value="SYY-like_C"/>
</dbReference>
<dbReference type="Gene3D" id="3.10.290.10">
    <property type="entry name" value="RNA-binding S4 domain"/>
    <property type="match status" value="1"/>
</dbReference>
<dbReference type="GO" id="GO:0005524">
    <property type="term" value="F:ATP binding"/>
    <property type="evidence" value="ECO:0007669"/>
    <property type="project" value="UniProtKB-UniRule"/>
</dbReference>
<comment type="subunit">
    <text evidence="1 10">Homodimer.</text>
</comment>
<dbReference type="GO" id="GO:0006437">
    <property type="term" value="P:tyrosyl-tRNA aminoacylation"/>
    <property type="evidence" value="ECO:0007669"/>
    <property type="project" value="UniProtKB-UniRule"/>
</dbReference>
<dbReference type="GO" id="GO:0005829">
    <property type="term" value="C:cytosol"/>
    <property type="evidence" value="ECO:0007669"/>
    <property type="project" value="TreeGrafter"/>
</dbReference>
<evidence type="ECO:0000256" key="3">
    <source>
        <dbReference type="ARBA" id="ARBA00022598"/>
    </source>
</evidence>
<dbReference type="Pfam" id="PF22421">
    <property type="entry name" value="SYY_C-terminal"/>
    <property type="match status" value="1"/>
</dbReference>
<dbReference type="CDD" id="cd00805">
    <property type="entry name" value="TyrRS_core"/>
    <property type="match status" value="1"/>
</dbReference>
<dbReference type="PRINTS" id="PR01040">
    <property type="entry name" value="TRNASYNTHTYR"/>
</dbReference>
<dbReference type="EC" id="6.1.1.1" evidence="10"/>
<feature type="domain" description="Tyrosine--tRNA ligase SYY-like C-terminal" evidence="12">
    <location>
        <begin position="337"/>
        <end position="407"/>
    </location>
</feature>
<feature type="short sequence motif" description="'HIGH' region" evidence="10">
    <location>
        <begin position="48"/>
        <end position="57"/>
    </location>
</feature>
<reference evidence="13 14" key="1">
    <citation type="journal article" date="2017" name="ISME J.">
        <title>Potential for microbial H2 and metal transformations associated with novel bacteria and archaea in deep terrestrial subsurface sediments.</title>
        <authorList>
            <person name="Hernsdorf A.W."/>
            <person name="Amano Y."/>
            <person name="Miyakawa K."/>
            <person name="Ise K."/>
            <person name="Suzuki Y."/>
            <person name="Anantharaman K."/>
            <person name="Probst A."/>
            <person name="Burstein D."/>
            <person name="Thomas B.C."/>
            <person name="Banfield J.F."/>
        </authorList>
    </citation>
    <scope>NUCLEOTIDE SEQUENCE [LARGE SCALE GENOMIC DNA]</scope>
    <source>
        <strain evidence="13">HGW-Actinobacteria-3</strain>
    </source>
</reference>
<dbReference type="EMBL" id="PHEX01000003">
    <property type="protein sequence ID" value="PKQ28889.1"/>
    <property type="molecule type" value="Genomic_DNA"/>
</dbReference>
<protein>
    <recommendedName>
        <fullName evidence="10">Tyrosine--tRNA ligase</fullName>
        <ecNumber evidence="10">6.1.1.1</ecNumber>
    </recommendedName>
    <alternativeName>
        <fullName evidence="10">Tyrosyl-tRNA synthetase</fullName>
        <shortName evidence="10">TyrRS</shortName>
    </alternativeName>
</protein>
<organism evidence="13 14">
    <name type="scientific">Candidatus Anoxymicrobium japonicum</name>
    <dbReference type="NCBI Taxonomy" id="2013648"/>
    <lineage>
        <taxon>Bacteria</taxon>
        <taxon>Bacillati</taxon>
        <taxon>Actinomycetota</taxon>
        <taxon>Candidatus Geothermincolia</taxon>
        <taxon>Candidatus Geothermincolales</taxon>
        <taxon>Candidatus Anoxymicrobiaceae</taxon>
        <taxon>Candidatus Anoxymicrobium</taxon>
    </lineage>
</organism>
<evidence type="ECO:0000256" key="4">
    <source>
        <dbReference type="ARBA" id="ARBA00022741"/>
    </source>
</evidence>
<dbReference type="NCBIfam" id="TIGR00234">
    <property type="entry name" value="tyrS"/>
    <property type="match status" value="1"/>
</dbReference>
<evidence type="ECO:0000256" key="10">
    <source>
        <dbReference type="HAMAP-Rule" id="MF_02007"/>
    </source>
</evidence>
<dbReference type="CDD" id="cd00165">
    <property type="entry name" value="S4"/>
    <property type="match status" value="1"/>
</dbReference>
<evidence type="ECO:0000256" key="6">
    <source>
        <dbReference type="ARBA" id="ARBA00022884"/>
    </source>
</evidence>
<comment type="caution">
    <text evidence="13">The sequence shown here is derived from an EMBL/GenBank/DDBJ whole genome shotgun (WGS) entry which is preliminary data.</text>
</comment>
<comment type="similarity">
    <text evidence="10">Belongs to the class-I aminoacyl-tRNA synthetase family. TyrS type 2 subfamily.</text>
</comment>
<feature type="short sequence motif" description="'KMSKS' region" evidence="10">
    <location>
        <begin position="232"/>
        <end position="236"/>
    </location>
</feature>
<gene>
    <name evidence="10" type="primary">tyrS</name>
    <name evidence="13" type="ORF">CVT63_00550</name>
</gene>
<dbReference type="InterPro" id="IPR014729">
    <property type="entry name" value="Rossmann-like_a/b/a_fold"/>
</dbReference>
<evidence type="ECO:0000256" key="9">
    <source>
        <dbReference type="ARBA" id="ARBA00048248"/>
    </source>
</evidence>
<keyword evidence="6 11" id="KW-0694">RNA-binding</keyword>
<feature type="binding site" evidence="10">
    <location>
        <position position="235"/>
    </location>
    <ligand>
        <name>ATP</name>
        <dbReference type="ChEBI" id="CHEBI:30616"/>
    </ligand>
</feature>
<dbReference type="HAMAP" id="MF_02007">
    <property type="entry name" value="Tyr_tRNA_synth_type2"/>
    <property type="match status" value="1"/>
</dbReference>
<evidence type="ECO:0000256" key="5">
    <source>
        <dbReference type="ARBA" id="ARBA00022840"/>
    </source>
</evidence>
<comment type="subcellular location">
    <subcellularLocation>
        <location evidence="10">Cytoplasm</location>
    </subcellularLocation>
</comment>
<evidence type="ECO:0000259" key="12">
    <source>
        <dbReference type="Pfam" id="PF22421"/>
    </source>
</evidence>
<dbReference type="SUPFAM" id="SSF55174">
    <property type="entry name" value="Alpha-L RNA-binding motif"/>
    <property type="match status" value="1"/>
</dbReference>
<keyword evidence="3 10" id="KW-0436">Ligase</keyword>
<comment type="function">
    <text evidence="10">Catalyzes the attachment of tyrosine to tRNA(Tyr) in a two-step reaction: tyrosine is first activated by ATP to form Tyr-AMP and then transferred to the acceptor end of tRNA(Tyr).</text>
</comment>
<dbReference type="InterPro" id="IPR036986">
    <property type="entry name" value="S4_RNA-bd_sf"/>
</dbReference>
<dbReference type="InterPro" id="IPR024088">
    <property type="entry name" value="Tyr-tRNA-ligase_bac-type"/>
</dbReference>
<dbReference type="InterPro" id="IPR002305">
    <property type="entry name" value="aa-tRNA-synth_Ic"/>
</dbReference>
<evidence type="ECO:0000256" key="1">
    <source>
        <dbReference type="ARBA" id="ARBA00011738"/>
    </source>
</evidence>
<sequence length="412" mass="45629">MTEKLIEEQMRLISSGAVEVISEPEMRSRVERSIATGKPLIVKLGVDPTRPDLHIGHSVPLNKLRHFQELGHHVVLIIGDFTALVGDPSQQDVTRPVLTPDEVARNARTYVEQASKIIDTRHARIVHNSEWLAPLTFKEILALASKFTVARMMERDDFARRFASEKPIGLHEFLYPLMQAYDSVTLGADVELGGTDQKFNLLAGRNLQRAMGQTPQCVITLPLLEGTDGVHKMSKSLGNDVGLTDPPGEMFGKLMSIPDEIMWKYFELATSAPLEHVAEMRAATESGDMNPRDAKERLGIEIVKIYHGPAEAEQAAEAFRKVFSQKEMPQDALVAALDSARFSDGRIWIVDMLVSLDLVSSNSEGRRLIEGGGLSIDGVRIDDSSLELTPEQIEGTLLRKGKKTFVTVKITD</sequence>
<evidence type="ECO:0000256" key="8">
    <source>
        <dbReference type="ARBA" id="ARBA00023146"/>
    </source>
</evidence>
<dbReference type="PANTHER" id="PTHR11766:SF1">
    <property type="entry name" value="TYROSINE--TRNA LIGASE"/>
    <property type="match status" value="1"/>
</dbReference>
<keyword evidence="2 10" id="KW-0963">Cytoplasm</keyword>
<proteinExistence type="inferred from homology"/>
<dbReference type="GO" id="GO:0003723">
    <property type="term" value="F:RNA binding"/>
    <property type="evidence" value="ECO:0007669"/>
    <property type="project" value="UniProtKB-KW"/>
</dbReference>
<name>A0A2N3G851_9ACTN</name>
<dbReference type="AlphaFoldDB" id="A0A2N3G851"/>
<keyword evidence="7 10" id="KW-0648">Protein biosynthesis</keyword>
<dbReference type="Gene3D" id="3.40.50.620">
    <property type="entry name" value="HUPs"/>
    <property type="match status" value="1"/>
</dbReference>
<dbReference type="Gene3D" id="1.10.240.10">
    <property type="entry name" value="Tyrosyl-Transfer RNA Synthetase"/>
    <property type="match status" value="1"/>
</dbReference>
<dbReference type="Proteomes" id="UP000233654">
    <property type="component" value="Unassembled WGS sequence"/>
</dbReference>
<evidence type="ECO:0000313" key="14">
    <source>
        <dbReference type="Proteomes" id="UP000233654"/>
    </source>
</evidence>
<dbReference type="PROSITE" id="PS50889">
    <property type="entry name" value="S4"/>
    <property type="match status" value="1"/>
</dbReference>